<accession>A0ACC2ITW4</accession>
<gene>
    <name evidence="1" type="ORF">OPT61_g535</name>
</gene>
<name>A0ACC2ITW4_9PLEO</name>
<comment type="caution">
    <text evidence="1">The sequence shown here is derived from an EMBL/GenBank/DDBJ whole genome shotgun (WGS) entry which is preliminary data.</text>
</comment>
<reference evidence="1" key="1">
    <citation type="submission" date="2022-11" db="EMBL/GenBank/DDBJ databases">
        <title>Genome Sequence of Boeremia exigua.</title>
        <authorList>
            <person name="Buettner E."/>
        </authorList>
    </citation>
    <scope>NUCLEOTIDE SEQUENCE</scope>
    <source>
        <strain evidence="1">CU02</strain>
    </source>
</reference>
<evidence type="ECO:0000313" key="2">
    <source>
        <dbReference type="Proteomes" id="UP001153331"/>
    </source>
</evidence>
<organism evidence="1 2">
    <name type="scientific">Boeremia exigua</name>
    <dbReference type="NCBI Taxonomy" id="749465"/>
    <lineage>
        <taxon>Eukaryota</taxon>
        <taxon>Fungi</taxon>
        <taxon>Dikarya</taxon>
        <taxon>Ascomycota</taxon>
        <taxon>Pezizomycotina</taxon>
        <taxon>Dothideomycetes</taxon>
        <taxon>Pleosporomycetidae</taxon>
        <taxon>Pleosporales</taxon>
        <taxon>Pleosporineae</taxon>
        <taxon>Didymellaceae</taxon>
        <taxon>Boeremia</taxon>
    </lineage>
</organism>
<keyword evidence="2" id="KW-1185">Reference proteome</keyword>
<evidence type="ECO:0000313" key="1">
    <source>
        <dbReference type="EMBL" id="KAJ8118494.1"/>
    </source>
</evidence>
<protein>
    <submittedName>
        <fullName evidence="1">Uncharacterized protein</fullName>
    </submittedName>
</protein>
<dbReference type="EMBL" id="JAPHNI010000017">
    <property type="protein sequence ID" value="KAJ8118494.1"/>
    <property type="molecule type" value="Genomic_DNA"/>
</dbReference>
<sequence length="1564" mass="176776">MYEYEVSCLRSQNFVCRVTSPRLSYAARSPPPLQGAKFDMSPLLGSPTSAPSGGVRWSGTPAPRSMQVRHGNQKHRLVFKFDAELLWIEAWGPNALRVRATKASSMPTENWALLDPTPSEPYIQIHDECATLSNGRIKATVTQGGKLTIFEDSGKILLEEFTRHRRDPTDPNCSALEIEAREFKSIIAGDYHLTARFESLDPREKIYGMGQYQQPYLDIKGAQVELAHRNSQASVPFALSSRGYGILWNCPSIGSAVFGKNIMSFEARSTKALDYWVVAGETPARIVEAYADATGKVPMMPEYGLGFWQCKLRYQTQDELLKVAREYKRLDLPIDVIVVDFFHWPKQGDWRFDETYWPDPDAMVKELQDMGIELMVSIWPTVDRKSENYKEMLEKGYLIRTERGERIAMTFQGITVHFDPTNPAARKYVWNKAKTNYYAKGIKIFWLDEAEPEYSVYDFDNYRYHLGSNVAIGNIYPREYSRAWFEGMTEEGQTNIVNLVRCAWAGSQKFGALVWSGDIASSWHSMRNQLAAGLSMGIAGLPWFTTDIGGFHGGNPSDPKFRELFVRWFQWGAFCPVMRLHGDREPRQAKFGTTGGASCRSGADNEVWSYGPEVFEICKKYMNLREELRPYTRRLMKEAHEKGTPVMRTLFYEFPDDSVCWEIEEQYMYGADYLCCPVFAEGQTTTKVYLPKLASGGQWKRLWSEDKFESGTWITAKSPLQEMPVFCRAKPLADRSILLVTRAYTRKKSHTDVHLARSGSLDLSDVLRRHKASRHEERIEASATQISSRACKQCALDRVRCSHTLPCKRCASRKLLCCYPAGGKTAPETGDNEHEQLHALEYMDSSYTSDAVAAESATNYREGHTVLPRANDTMVALTSSSASNIPHNNSRAWDESFGDFTDVYDASFPGLGPLGINWMSPEYQYDAVWNLVPNISEDTQVHDLIEPNPHMTVEVFESGREEHEQHTQQSTSPSVSTHSHSGSRTAGEYYVNGDGPRAPFGGRDRSRGSIASGQAQPPSICPPVSPADHSPESDMLCSIDAYRNLIENCMSDAQLGNSISNTAHFPSQDQVEQSLQEYFKNFDPILPFLRRVTFRDFDSMEWKLLLAVATIGSRYIHGSPEIYARLSGALENALGPWEYTYTPQSVVLEDDDPSLRRQQQASQGNSTNLQVVQAITLYLLLDSKMMWEFGLRPQMGLEEVNARLPSRDDLWQSAPFQQRLATSLSTLTLSEAMETLYIEKRLPANLNEFSVELLIHAIYRHTKTMLSQGTLLSSWTPSAIPETRPTNQQSALSFSWFPTTPKASKWRNSACDSLDILHWHANSKVAKSAGFEHYTILHLHLARIIILTPTETITDLAGRIAMRNSEQTARKDLSSARAELFHWVVRDRYKARLAVIHCAALYWHVRRYSRNSAQEPYAIYISTLVLWAFCTFMQLQEVMDAIPDDGEEVPDPSFCHLDRPLDDELVQLFVRDGHRMCPHISKIGNIFHPQAALRVLAEGHYLLTAGSQMSSASDLQARADNNTSHFTWGVEKSYASSLDDLLTRLREGGSSTADANELSMGSLF</sequence>
<dbReference type="Proteomes" id="UP001153331">
    <property type="component" value="Unassembled WGS sequence"/>
</dbReference>
<proteinExistence type="predicted"/>